<dbReference type="EMBL" id="JBBWRZ010000002">
    <property type="protein sequence ID" value="KAK8243884.1"/>
    <property type="molecule type" value="Genomic_DNA"/>
</dbReference>
<accession>A0ABR1YZ29</accession>
<keyword evidence="3" id="KW-1185">Reference proteome</keyword>
<feature type="region of interest" description="Disordered" evidence="1">
    <location>
        <begin position="25"/>
        <end position="45"/>
    </location>
</feature>
<evidence type="ECO:0000256" key="1">
    <source>
        <dbReference type="SAM" id="MobiDB-lite"/>
    </source>
</evidence>
<proteinExistence type="predicted"/>
<evidence type="ECO:0000313" key="2">
    <source>
        <dbReference type="EMBL" id="KAK8243884.1"/>
    </source>
</evidence>
<sequence>MKVFLAGAVVVAPLSPFDPLAQTQAHKALRPRESRPPRPATMAHDTSLDQTRICGSVDRWFWSQGFERSSFDKGLSSFQTPLSTHKSFTVALIMIFRWRLCSLMLDLRDRVPISPAWPRVPQLSVDVGEAKPCFSEFGFAIINTRWTQGAEGYGWRRGLLEALSFGKWVDHEDGCRVAVTFRPYHISLLVPL</sequence>
<comment type="caution">
    <text evidence="2">The sequence shown here is derived from an EMBL/GenBank/DDBJ whole genome shotgun (WGS) entry which is preliminary data.</text>
</comment>
<name>A0ABR1YZ29_9PEZI</name>
<gene>
    <name evidence="2" type="ORF">HDK90DRAFT_476057</name>
</gene>
<organism evidence="2 3">
    <name type="scientific">Phyllosticta capitalensis</name>
    <dbReference type="NCBI Taxonomy" id="121624"/>
    <lineage>
        <taxon>Eukaryota</taxon>
        <taxon>Fungi</taxon>
        <taxon>Dikarya</taxon>
        <taxon>Ascomycota</taxon>
        <taxon>Pezizomycotina</taxon>
        <taxon>Dothideomycetes</taxon>
        <taxon>Dothideomycetes incertae sedis</taxon>
        <taxon>Botryosphaeriales</taxon>
        <taxon>Phyllostictaceae</taxon>
        <taxon>Phyllosticta</taxon>
    </lineage>
</organism>
<protein>
    <submittedName>
        <fullName evidence="2">Uncharacterized protein</fullName>
    </submittedName>
</protein>
<evidence type="ECO:0000313" key="3">
    <source>
        <dbReference type="Proteomes" id="UP001492380"/>
    </source>
</evidence>
<dbReference type="Proteomes" id="UP001492380">
    <property type="component" value="Unassembled WGS sequence"/>
</dbReference>
<reference evidence="2 3" key="1">
    <citation type="submission" date="2024-04" db="EMBL/GenBank/DDBJ databases">
        <title>Phyllosticta paracitricarpa is synonymous to the EU quarantine fungus P. citricarpa based on phylogenomic analyses.</title>
        <authorList>
            <consortium name="Lawrence Berkeley National Laboratory"/>
            <person name="Van Ingen-Buijs V.A."/>
            <person name="Van Westerhoven A.C."/>
            <person name="Haridas S."/>
            <person name="Skiadas P."/>
            <person name="Martin F."/>
            <person name="Groenewald J.Z."/>
            <person name="Crous P.W."/>
            <person name="Seidl M.F."/>
        </authorList>
    </citation>
    <scope>NUCLEOTIDE SEQUENCE [LARGE SCALE GENOMIC DNA]</scope>
    <source>
        <strain evidence="2 3">CBS 123374</strain>
    </source>
</reference>